<protein>
    <submittedName>
        <fullName evidence="1">Uncharacterized protein</fullName>
    </submittedName>
</protein>
<keyword evidence="2" id="KW-1185">Reference proteome</keyword>
<evidence type="ECO:0000313" key="2">
    <source>
        <dbReference type="Proteomes" id="UP000035720"/>
    </source>
</evidence>
<accession>A0A077MEE6</accession>
<reference evidence="1 2" key="1">
    <citation type="journal article" date="2013" name="ISME J.">
        <title>A metabolic model for members of the genus Tetrasphaera involved in enhanced biological phosphorus removal.</title>
        <authorList>
            <person name="Kristiansen R."/>
            <person name="Nguyen H.T.T."/>
            <person name="Saunders A.M."/>
            <person name="Nielsen J.L."/>
            <person name="Wimmer R."/>
            <person name="Le V.Q."/>
            <person name="McIlroy S.J."/>
            <person name="Petrovski S."/>
            <person name="Seviour R.J."/>
            <person name="Calteau A."/>
            <person name="Nielsen K.L."/>
            <person name="Nielsen P.H."/>
        </authorList>
    </citation>
    <scope>NUCLEOTIDE SEQUENCE [LARGE SCALE GENOMIC DNA]</scope>
    <source>
        <strain evidence="1 2">Ben 74</strain>
    </source>
</reference>
<dbReference type="AlphaFoldDB" id="A0A077MEE6"/>
<gene>
    <name evidence="1" type="ORF">BN13_340003</name>
</gene>
<evidence type="ECO:0000313" key="1">
    <source>
        <dbReference type="EMBL" id="CCI53288.1"/>
    </source>
</evidence>
<dbReference type="STRING" id="1193518.BN13_340003"/>
<dbReference type="Proteomes" id="UP000035720">
    <property type="component" value="Unassembled WGS sequence"/>
</dbReference>
<dbReference type="RefSeq" id="WP_157038481.1">
    <property type="nucleotide sequence ID" value="NZ_HF571038.1"/>
</dbReference>
<name>A0A077MEE6_9MICO</name>
<sequence>MTPTGMGAASTAYAPIYWWKGPDSTSGYQVGSCTWDKGPTTFYDLGVQPTGTTTMALQSSSLVPATASGPAQINVNKDGTTRWNMAPSATAGTAYFSNPTGTTLAAGATATFTFYLWMEGEFWTGSFGQYDVNDNLIGAVVTGSTCCAYTC</sequence>
<comment type="caution">
    <text evidence="1">The sequence shown here is derived from an EMBL/GenBank/DDBJ whole genome shotgun (WGS) entry which is preliminary data.</text>
</comment>
<dbReference type="EMBL" id="CAJC01000144">
    <property type="protein sequence ID" value="CCI53288.1"/>
    <property type="molecule type" value="Genomic_DNA"/>
</dbReference>
<organism evidence="1 2">
    <name type="scientific">Nostocoides jenkinsii Ben 74</name>
    <dbReference type="NCBI Taxonomy" id="1193518"/>
    <lineage>
        <taxon>Bacteria</taxon>
        <taxon>Bacillati</taxon>
        <taxon>Actinomycetota</taxon>
        <taxon>Actinomycetes</taxon>
        <taxon>Micrococcales</taxon>
        <taxon>Intrasporangiaceae</taxon>
        <taxon>Nostocoides</taxon>
    </lineage>
</organism>
<proteinExistence type="predicted"/>